<dbReference type="SMART" id="SM00751">
    <property type="entry name" value="BSD"/>
    <property type="match status" value="1"/>
</dbReference>
<dbReference type="OrthoDB" id="2021158at2759"/>
<dbReference type="Pfam" id="PF03909">
    <property type="entry name" value="BSD"/>
    <property type="match status" value="1"/>
</dbReference>
<name>A0A2G9H269_9LAMI</name>
<reference evidence="4" key="1">
    <citation type="journal article" date="2018" name="Gigascience">
        <title>Genome assembly of the Pink Ipe (Handroanthus impetiginosus, Bignoniaceae), a highly valued, ecologically keystone Neotropical timber forest tree.</title>
        <authorList>
            <person name="Silva-Junior O.B."/>
            <person name="Grattapaglia D."/>
            <person name="Novaes E."/>
            <person name="Collevatti R.G."/>
        </authorList>
    </citation>
    <scope>NUCLEOTIDE SEQUENCE [LARGE SCALE GENOMIC DNA]</scope>
    <source>
        <strain evidence="4">cv. UFG-1</strain>
    </source>
</reference>
<protein>
    <recommendedName>
        <fullName evidence="2">BSD domain-containing protein</fullName>
    </recommendedName>
</protein>
<feature type="compositionally biased region" description="Pro residues" evidence="1">
    <location>
        <begin position="110"/>
        <end position="121"/>
    </location>
</feature>
<feature type="compositionally biased region" description="Acidic residues" evidence="1">
    <location>
        <begin position="142"/>
        <end position="153"/>
    </location>
</feature>
<proteinExistence type="predicted"/>
<evidence type="ECO:0000256" key="1">
    <source>
        <dbReference type="SAM" id="MobiDB-lite"/>
    </source>
</evidence>
<feature type="region of interest" description="Disordered" evidence="1">
    <location>
        <begin position="108"/>
        <end position="154"/>
    </location>
</feature>
<evidence type="ECO:0000313" key="4">
    <source>
        <dbReference type="Proteomes" id="UP000231279"/>
    </source>
</evidence>
<dbReference type="AlphaFoldDB" id="A0A2G9H269"/>
<evidence type="ECO:0000313" key="3">
    <source>
        <dbReference type="EMBL" id="PIN11605.1"/>
    </source>
</evidence>
<dbReference type="PANTHER" id="PTHR31923">
    <property type="entry name" value="BSD DOMAIN-CONTAINING PROTEIN"/>
    <property type="match status" value="1"/>
</dbReference>
<feature type="compositionally biased region" description="Acidic residues" evidence="1">
    <location>
        <begin position="15"/>
        <end position="30"/>
    </location>
</feature>
<dbReference type="PROSITE" id="PS50858">
    <property type="entry name" value="BSD"/>
    <property type="match status" value="1"/>
</dbReference>
<evidence type="ECO:0000259" key="2">
    <source>
        <dbReference type="PROSITE" id="PS50858"/>
    </source>
</evidence>
<dbReference type="EMBL" id="NKXS01002907">
    <property type="protein sequence ID" value="PIN11605.1"/>
    <property type="molecule type" value="Genomic_DNA"/>
</dbReference>
<accession>A0A2G9H269</accession>
<dbReference type="Proteomes" id="UP000231279">
    <property type="component" value="Unassembled WGS sequence"/>
</dbReference>
<gene>
    <name evidence="3" type="ORF">CDL12_15790</name>
</gene>
<sequence length="448" mass="51124">MSWLARSIANSLRLDDEEEDSAEDEEEETVGDVHPRAAPSDAVPPEDRPRDSAISAVDRRLSDGDEADSSSNHGSDEDLDYDSNRGVREDLSELKDSLTRQFWGVASFLAPPPPPPPPPPLLSQRSGSLRLESKSDGAGSGNDDEEEDEEVVEYDERVSREFRELANFSTAEDYYTNIIEDAIGITEEVLAFARNIAHHPETWLDFPLSEEEEFDDFDMSDAQYKHTLAVEHLAPRLAALRIELCPVHMSEGYFWMVYFVLLHSRLNKHDADMLSSPQIVQARGMWMQELQKRTKEESYLFGMNDFHLKEGKDSPRENFFVHSYEDAHFGNMSDRTSPREYSTYQMTAKHDIDSHQFNEIEFIDKTVIKEEAPPKLEEKEMVVGSSIEKSVHNDNNDNDDDDDWLKEDSDLVGYCSTSIMVNEEDISFSDLEDDLDCSMPLKQKNSLN</sequence>
<feature type="domain" description="BSD" evidence="2">
    <location>
        <begin position="214"/>
        <end position="266"/>
    </location>
</feature>
<dbReference type="Gene3D" id="1.10.3970.10">
    <property type="entry name" value="BSD domain"/>
    <property type="match status" value="1"/>
</dbReference>
<organism evidence="3 4">
    <name type="scientific">Handroanthus impetiginosus</name>
    <dbReference type="NCBI Taxonomy" id="429701"/>
    <lineage>
        <taxon>Eukaryota</taxon>
        <taxon>Viridiplantae</taxon>
        <taxon>Streptophyta</taxon>
        <taxon>Embryophyta</taxon>
        <taxon>Tracheophyta</taxon>
        <taxon>Spermatophyta</taxon>
        <taxon>Magnoliopsida</taxon>
        <taxon>eudicotyledons</taxon>
        <taxon>Gunneridae</taxon>
        <taxon>Pentapetalae</taxon>
        <taxon>asterids</taxon>
        <taxon>lamiids</taxon>
        <taxon>Lamiales</taxon>
        <taxon>Bignoniaceae</taxon>
        <taxon>Crescentiina</taxon>
        <taxon>Tabebuia alliance</taxon>
        <taxon>Handroanthus</taxon>
    </lineage>
</organism>
<dbReference type="InterPro" id="IPR035925">
    <property type="entry name" value="BSD_dom_sf"/>
</dbReference>
<dbReference type="SUPFAM" id="SSF140383">
    <property type="entry name" value="BSD domain-like"/>
    <property type="match status" value="1"/>
</dbReference>
<feature type="region of interest" description="Disordered" evidence="1">
    <location>
        <begin position="1"/>
        <end position="88"/>
    </location>
</feature>
<dbReference type="InterPro" id="IPR005607">
    <property type="entry name" value="BSD_dom"/>
</dbReference>
<comment type="caution">
    <text evidence="3">The sequence shown here is derived from an EMBL/GenBank/DDBJ whole genome shotgun (WGS) entry which is preliminary data.</text>
</comment>
<dbReference type="PANTHER" id="PTHR31923:SF27">
    <property type="entry name" value="BSD DOMAIN-CONTAINING PROTEIN"/>
    <property type="match status" value="1"/>
</dbReference>
<feature type="compositionally biased region" description="Basic and acidic residues" evidence="1">
    <location>
        <begin position="45"/>
        <end position="63"/>
    </location>
</feature>
<keyword evidence="4" id="KW-1185">Reference proteome</keyword>